<feature type="binding site" evidence="11">
    <location>
        <position position="137"/>
    </location>
    <ligand>
        <name>Mg(2+)</name>
        <dbReference type="ChEBI" id="CHEBI:18420"/>
        <label>2</label>
    </ligand>
</feature>
<evidence type="ECO:0000256" key="1">
    <source>
        <dbReference type="ARBA" id="ARBA00000077"/>
    </source>
</evidence>
<dbReference type="NCBIfam" id="NF001236">
    <property type="entry name" value="PRK00203.1"/>
    <property type="match status" value="1"/>
</dbReference>
<feature type="binding site" evidence="11">
    <location>
        <position position="12"/>
    </location>
    <ligand>
        <name>Mg(2+)</name>
        <dbReference type="ChEBI" id="CHEBI:18420"/>
        <label>2</label>
    </ligand>
</feature>
<reference evidence="14 15" key="1">
    <citation type="submission" date="2020-08" db="EMBL/GenBank/DDBJ databases">
        <title>Genomic Encyclopedia of Type Strains, Phase III (KMG-III): the genomes of soil and plant-associated and newly described type strains.</title>
        <authorList>
            <person name="Whitman W."/>
        </authorList>
    </citation>
    <scope>NUCLEOTIDE SEQUENCE [LARGE SCALE GENOMIC DNA]</scope>
    <source>
        <strain evidence="14 15">CECT 8640</strain>
    </source>
</reference>
<dbReference type="GO" id="GO:0000287">
    <property type="term" value="F:magnesium ion binding"/>
    <property type="evidence" value="ECO:0007669"/>
    <property type="project" value="UniProtKB-UniRule"/>
</dbReference>
<evidence type="ECO:0000256" key="6">
    <source>
        <dbReference type="ARBA" id="ARBA00022722"/>
    </source>
</evidence>
<accession>A0A841CJ30</accession>
<comment type="subcellular location">
    <subcellularLocation>
        <location evidence="11">Cytoplasm</location>
    </subcellularLocation>
</comment>
<dbReference type="InterPro" id="IPR036397">
    <property type="entry name" value="RNaseH_sf"/>
</dbReference>
<proteinExistence type="inferred from homology"/>
<dbReference type="EMBL" id="JACHJN010000003">
    <property type="protein sequence ID" value="MBB5956015.1"/>
    <property type="molecule type" value="Genomic_DNA"/>
</dbReference>
<feature type="region of interest" description="Disordered" evidence="12">
    <location>
        <begin position="155"/>
        <end position="185"/>
    </location>
</feature>
<evidence type="ECO:0000256" key="8">
    <source>
        <dbReference type="ARBA" id="ARBA00022759"/>
    </source>
</evidence>
<keyword evidence="8 11" id="KW-0255">Endonuclease</keyword>
<evidence type="ECO:0000259" key="13">
    <source>
        <dbReference type="PROSITE" id="PS50879"/>
    </source>
</evidence>
<dbReference type="InterPro" id="IPR012337">
    <property type="entry name" value="RNaseH-like_sf"/>
</dbReference>
<evidence type="ECO:0000256" key="11">
    <source>
        <dbReference type="HAMAP-Rule" id="MF_00042"/>
    </source>
</evidence>
<comment type="function">
    <text evidence="2 11">Endonuclease that specifically degrades the RNA of RNA-DNA hybrids.</text>
</comment>
<gene>
    <name evidence="11" type="primary">rnhA</name>
    <name evidence="14" type="ORF">FHS29_002596</name>
</gene>
<feature type="binding site" evidence="11">
    <location>
        <position position="51"/>
    </location>
    <ligand>
        <name>Mg(2+)</name>
        <dbReference type="ChEBI" id="CHEBI:18420"/>
        <label>1</label>
    </ligand>
</feature>
<evidence type="ECO:0000256" key="9">
    <source>
        <dbReference type="ARBA" id="ARBA00022801"/>
    </source>
</evidence>
<evidence type="ECO:0000256" key="3">
    <source>
        <dbReference type="ARBA" id="ARBA00005300"/>
    </source>
</evidence>
<dbReference type="GO" id="GO:0003676">
    <property type="term" value="F:nucleic acid binding"/>
    <property type="evidence" value="ECO:0007669"/>
    <property type="project" value="InterPro"/>
</dbReference>
<dbReference type="HAMAP" id="MF_00042">
    <property type="entry name" value="RNase_H"/>
    <property type="match status" value="1"/>
</dbReference>
<keyword evidence="15" id="KW-1185">Reference proteome</keyword>
<feature type="binding site" evidence="11">
    <location>
        <position position="12"/>
    </location>
    <ligand>
        <name>Mg(2+)</name>
        <dbReference type="ChEBI" id="CHEBI:18420"/>
        <label>1</label>
    </ligand>
</feature>
<comment type="cofactor">
    <cofactor evidence="11">
        <name>Mg(2+)</name>
        <dbReference type="ChEBI" id="CHEBI:18420"/>
    </cofactor>
    <text evidence="11">Binds 1 Mg(2+) ion per subunit. May bind a second metal ion at a regulatory site, or after substrate binding.</text>
</comment>
<feature type="compositionally biased region" description="Polar residues" evidence="12">
    <location>
        <begin position="166"/>
        <end position="185"/>
    </location>
</feature>
<dbReference type="PANTHER" id="PTHR10642:SF26">
    <property type="entry name" value="RIBONUCLEASE H1"/>
    <property type="match status" value="1"/>
</dbReference>
<dbReference type="CDD" id="cd09278">
    <property type="entry name" value="RNase_HI_prokaryote_like"/>
    <property type="match status" value="1"/>
</dbReference>
<dbReference type="FunFam" id="3.30.420.10:FF:000089">
    <property type="entry name" value="Ribonuclease H"/>
    <property type="match status" value="1"/>
</dbReference>
<feature type="domain" description="RNase H type-1" evidence="13">
    <location>
        <begin position="3"/>
        <end position="145"/>
    </location>
</feature>
<dbReference type="Pfam" id="PF00075">
    <property type="entry name" value="RNase_H"/>
    <property type="match status" value="1"/>
</dbReference>
<comment type="subunit">
    <text evidence="4 11">Monomer.</text>
</comment>
<dbReference type="SUPFAM" id="SSF53098">
    <property type="entry name" value="Ribonuclease H-like"/>
    <property type="match status" value="1"/>
</dbReference>
<dbReference type="GO" id="GO:0005737">
    <property type="term" value="C:cytoplasm"/>
    <property type="evidence" value="ECO:0007669"/>
    <property type="project" value="UniProtKB-SubCell"/>
</dbReference>
<evidence type="ECO:0000256" key="5">
    <source>
        <dbReference type="ARBA" id="ARBA00012180"/>
    </source>
</evidence>
<evidence type="ECO:0000313" key="14">
    <source>
        <dbReference type="EMBL" id="MBB5956015.1"/>
    </source>
</evidence>
<dbReference type="PROSITE" id="PS50879">
    <property type="entry name" value="RNASE_H_1"/>
    <property type="match status" value="1"/>
</dbReference>
<evidence type="ECO:0000256" key="4">
    <source>
        <dbReference type="ARBA" id="ARBA00011245"/>
    </source>
</evidence>
<keyword evidence="6 11" id="KW-0540">Nuclease</keyword>
<dbReference type="Proteomes" id="UP000547510">
    <property type="component" value="Unassembled WGS sequence"/>
</dbReference>
<comment type="catalytic activity">
    <reaction evidence="1 11">
        <text>Endonucleolytic cleavage to 5'-phosphomonoester.</text>
        <dbReference type="EC" id="3.1.26.4"/>
    </reaction>
</comment>
<feature type="binding site" evidence="11">
    <location>
        <position position="73"/>
    </location>
    <ligand>
        <name>Mg(2+)</name>
        <dbReference type="ChEBI" id="CHEBI:18420"/>
        <label>1</label>
    </ligand>
</feature>
<name>A0A841CJ30_9PSEU</name>
<keyword evidence="9 11" id="KW-0378">Hydrolase</keyword>
<keyword evidence="7 11" id="KW-0479">Metal-binding</keyword>
<dbReference type="EC" id="3.1.26.4" evidence="5 11"/>
<dbReference type="InterPro" id="IPR002156">
    <property type="entry name" value="RNaseH_domain"/>
</dbReference>
<dbReference type="PANTHER" id="PTHR10642">
    <property type="entry name" value="RIBONUCLEASE H1"/>
    <property type="match status" value="1"/>
</dbReference>
<dbReference type="GO" id="GO:0043137">
    <property type="term" value="P:DNA replication, removal of RNA primer"/>
    <property type="evidence" value="ECO:0007669"/>
    <property type="project" value="TreeGrafter"/>
</dbReference>
<dbReference type="InterPro" id="IPR050092">
    <property type="entry name" value="RNase_H"/>
</dbReference>
<evidence type="ECO:0000313" key="15">
    <source>
        <dbReference type="Proteomes" id="UP000547510"/>
    </source>
</evidence>
<evidence type="ECO:0000256" key="12">
    <source>
        <dbReference type="SAM" id="MobiDB-lite"/>
    </source>
</evidence>
<organism evidence="14 15">
    <name type="scientific">Saccharothrix tamanrassetensis</name>
    <dbReference type="NCBI Taxonomy" id="1051531"/>
    <lineage>
        <taxon>Bacteria</taxon>
        <taxon>Bacillati</taxon>
        <taxon>Actinomycetota</taxon>
        <taxon>Actinomycetes</taxon>
        <taxon>Pseudonocardiales</taxon>
        <taxon>Pseudonocardiaceae</taxon>
        <taxon>Saccharothrix</taxon>
    </lineage>
</organism>
<keyword evidence="10 11" id="KW-0460">Magnesium</keyword>
<evidence type="ECO:0000256" key="7">
    <source>
        <dbReference type="ARBA" id="ARBA00022723"/>
    </source>
</evidence>
<evidence type="ECO:0000256" key="10">
    <source>
        <dbReference type="ARBA" id="ARBA00022842"/>
    </source>
</evidence>
<dbReference type="GO" id="GO:0004523">
    <property type="term" value="F:RNA-DNA hybrid ribonuclease activity"/>
    <property type="evidence" value="ECO:0007669"/>
    <property type="project" value="UniProtKB-UniRule"/>
</dbReference>
<comment type="similarity">
    <text evidence="3 11">Belongs to the RNase H family.</text>
</comment>
<comment type="caution">
    <text evidence="14">The sequence shown here is derived from an EMBL/GenBank/DDBJ whole genome shotgun (WGS) entry which is preliminary data.</text>
</comment>
<protein>
    <recommendedName>
        <fullName evidence="5 11">Ribonuclease H</fullName>
        <shortName evidence="11">RNase H</shortName>
        <ecNumber evidence="5 11">3.1.26.4</ecNumber>
    </recommendedName>
</protein>
<evidence type="ECO:0000256" key="2">
    <source>
        <dbReference type="ARBA" id="ARBA00004065"/>
    </source>
</evidence>
<dbReference type="AlphaFoldDB" id="A0A841CJ30"/>
<dbReference type="Gene3D" id="3.30.420.10">
    <property type="entry name" value="Ribonuclease H-like superfamily/Ribonuclease H"/>
    <property type="match status" value="1"/>
</dbReference>
<sequence length="247" mass="27123">MTNHPVVDIYTDGACSGNPGPGGWGAVLRYGPHERELYGGEAATTTNNRMELMAPIQALETLTRPSVVRIYTDSAYVKDGVTSWMPRWKTNGWRTGRKEPVKNIDLWQRLDEALRPHEVEWHWVKGHAGHPDNERADRLAARGVYEVSGLDVDDTPLRRKAGRPRTPTTPGQLCRATTRTGQQCSTTARPSGLCHVHDPELQCGAPQPNGKRCTVASGGGRCVHHQATSTNVDSGLFTIDPTPTDRS</sequence>
<keyword evidence="11" id="KW-0963">Cytoplasm</keyword>
<dbReference type="InterPro" id="IPR022892">
    <property type="entry name" value="RNaseHI"/>
</dbReference>